<evidence type="ECO:0000256" key="1">
    <source>
        <dbReference type="SAM" id="MobiDB-lite"/>
    </source>
</evidence>
<name>A0A7Z8Y9T6_9ACTO</name>
<proteinExistence type="predicted"/>
<feature type="region of interest" description="Disordered" evidence="1">
    <location>
        <begin position="1"/>
        <end position="27"/>
    </location>
</feature>
<dbReference type="EMBL" id="UYIO01000001">
    <property type="protein sequence ID" value="VDG76873.1"/>
    <property type="molecule type" value="Genomic_DNA"/>
</dbReference>
<feature type="compositionally biased region" description="Polar residues" evidence="1">
    <location>
        <begin position="10"/>
        <end position="20"/>
    </location>
</feature>
<evidence type="ECO:0000313" key="3">
    <source>
        <dbReference type="Proteomes" id="UP000269974"/>
    </source>
</evidence>
<organism evidence="2 3">
    <name type="scientific">Actinobaculum suis</name>
    <dbReference type="NCBI Taxonomy" id="1657"/>
    <lineage>
        <taxon>Bacteria</taxon>
        <taxon>Bacillati</taxon>
        <taxon>Actinomycetota</taxon>
        <taxon>Actinomycetes</taxon>
        <taxon>Actinomycetales</taxon>
        <taxon>Actinomycetaceae</taxon>
        <taxon>Actinobaculum</taxon>
    </lineage>
</organism>
<accession>A0A7Z8Y9T6</accession>
<evidence type="ECO:0000313" key="2">
    <source>
        <dbReference type="EMBL" id="VDG76873.1"/>
    </source>
</evidence>
<protein>
    <submittedName>
        <fullName evidence="2">Uncharacterized protein</fullName>
    </submittedName>
</protein>
<dbReference type="Proteomes" id="UP000269974">
    <property type="component" value="Unassembled WGS sequence"/>
</dbReference>
<comment type="caution">
    <text evidence="2">The sequence shown here is derived from an EMBL/GenBank/DDBJ whole genome shotgun (WGS) entry which is preliminary data.</text>
</comment>
<gene>
    <name evidence="2" type="ORF">NCTC10327_01507</name>
</gene>
<dbReference type="AlphaFoldDB" id="A0A7Z8Y9T6"/>
<sequence>MLGALKTHTGDNGSGKTQRGTHMPSPFASVDEQHVQYSGCGREVHRLSKYAHGERNQEKLRLRAIWKLSARCEAINACVAPSTGNISQKFAKRAVLWVSQTRGQARLAGSR</sequence>
<reference evidence="2 3" key="1">
    <citation type="submission" date="2018-11" db="EMBL/GenBank/DDBJ databases">
        <authorList>
            <consortium name="Pathogen Informatics"/>
        </authorList>
    </citation>
    <scope>NUCLEOTIDE SEQUENCE [LARGE SCALE GENOMIC DNA]</scope>
    <source>
        <strain evidence="2 3">NCTC10327</strain>
    </source>
</reference>